<evidence type="ECO:0000313" key="1">
    <source>
        <dbReference type="EMBL" id="KDR72940.1"/>
    </source>
</evidence>
<reference evidence="2" key="1">
    <citation type="journal article" date="2014" name="Proc. Natl. Acad. Sci. U.S.A.">
        <title>Extensive sampling of basidiomycete genomes demonstrates inadequacy of the white-rot/brown-rot paradigm for wood decay fungi.</title>
        <authorList>
            <person name="Riley R."/>
            <person name="Salamov A.A."/>
            <person name="Brown D.W."/>
            <person name="Nagy L.G."/>
            <person name="Floudas D."/>
            <person name="Held B.W."/>
            <person name="Levasseur A."/>
            <person name="Lombard V."/>
            <person name="Morin E."/>
            <person name="Otillar R."/>
            <person name="Lindquist E.A."/>
            <person name="Sun H."/>
            <person name="LaButti K.M."/>
            <person name="Schmutz J."/>
            <person name="Jabbour D."/>
            <person name="Luo H."/>
            <person name="Baker S.E."/>
            <person name="Pisabarro A.G."/>
            <person name="Walton J.D."/>
            <person name="Blanchette R.A."/>
            <person name="Henrissat B."/>
            <person name="Martin F."/>
            <person name="Cullen D."/>
            <person name="Hibbett D.S."/>
            <person name="Grigoriev I.V."/>
        </authorList>
    </citation>
    <scope>NUCLEOTIDE SEQUENCE [LARGE SCALE GENOMIC DNA]</scope>
    <source>
        <strain evidence="2">CBS 339.88</strain>
    </source>
</reference>
<proteinExistence type="predicted"/>
<name>A0A067SPV5_GALM3</name>
<dbReference type="Proteomes" id="UP000027222">
    <property type="component" value="Unassembled WGS sequence"/>
</dbReference>
<protein>
    <recommendedName>
        <fullName evidence="3">F-box domain-containing protein</fullName>
    </recommendedName>
</protein>
<organism evidence="1 2">
    <name type="scientific">Galerina marginata (strain CBS 339.88)</name>
    <dbReference type="NCBI Taxonomy" id="685588"/>
    <lineage>
        <taxon>Eukaryota</taxon>
        <taxon>Fungi</taxon>
        <taxon>Dikarya</taxon>
        <taxon>Basidiomycota</taxon>
        <taxon>Agaricomycotina</taxon>
        <taxon>Agaricomycetes</taxon>
        <taxon>Agaricomycetidae</taxon>
        <taxon>Agaricales</taxon>
        <taxon>Agaricineae</taxon>
        <taxon>Strophariaceae</taxon>
        <taxon>Galerina</taxon>
    </lineage>
</organism>
<dbReference type="OrthoDB" id="3066903at2759"/>
<sequence>MSQETQSPISKLHVELLWSIFLINTHPRYGDTFRAWTSPTIVESKDRPLTVIRRSSQVCKKWRDIILGAPALWGKVIDISLLCRLATEDWMNEVIRRSRGQWLYIATDNYRVLTKPLTLVKLLDDHWERIRALKATVRTGRDQSHIVEQLSQILRRPNKSIQSFKLELRFSLFGERPILDVEPPLFANSAPSLTAFHCANSFLNLDSPSPWFFQLRTLHIALEAWTYKIPQVLKALEGIPALETFTLSGENFHSDVEALPKNSIALPKLKALMLNINYIMTVKTVLDTLFIPPDCNFMVLTKYMCQAEDALDLSDACQTFHRFAQKYSNAYNTTSILLSISPAEFKFRDICPFPGASDFALEVSSSPFGEFFTPDCLSCLLSSFADCRFDKVDYMDLHLPSSGARIAPDDPNLVRFLSGLSSLTTMGLIESTLEFFVSYKSVIDPRIFSNLNTLMCDIMPLRDMSAGALLPFLKWRRDASVPIRKLDLTELDFTDLPQDLDFLEEMADLTVVWCASSEEVSHREYLCGSGNPGVLVGMGSVNTSPTDVDT</sequence>
<dbReference type="HOGENOM" id="CLU_030662_0_0_1"/>
<accession>A0A067SPV5</accession>
<evidence type="ECO:0008006" key="3">
    <source>
        <dbReference type="Google" id="ProtNLM"/>
    </source>
</evidence>
<keyword evidence="2" id="KW-1185">Reference proteome</keyword>
<evidence type="ECO:0000313" key="2">
    <source>
        <dbReference type="Proteomes" id="UP000027222"/>
    </source>
</evidence>
<gene>
    <name evidence="1" type="ORF">GALMADRAFT_252297</name>
</gene>
<dbReference type="EMBL" id="KL142387">
    <property type="protein sequence ID" value="KDR72940.1"/>
    <property type="molecule type" value="Genomic_DNA"/>
</dbReference>
<dbReference type="AlphaFoldDB" id="A0A067SPV5"/>